<feature type="region of interest" description="Disordered" evidence="1">
    <location>
        <begin position="133"/>
        <end position="156"/>
    </location>
</feature>
<sequence>MLWKLPIVFKDKLLLFQTYFNNELGPVQRMFPFLSVLLFVVLSIVHCQDPRKRFVLDPAQLQKDDIVCNTKSCFKRSWTQEDMGPFWANRGKKDPKYLQEKLLVDEPFFICLRKDLRNEQFYNSRGKKPLYWNPRKNSIDDSDNDNGKSRRERRDFEKDVDFDPAFFAARGKKELEK</sequence>
<evidence type="ECO:0000256" key="1">
    <source>
        <dbReference type="SAM" id="MobiDB-lite"/>
    </source>
</evidence>
<feature type="compositionally biased region" description="Basic and acidic residues" evidence="1">
    <location>
        <begin position="145"/>
        <end position="156"/>
    </location>
</feature>
<dbReference type="AlphaFoldDB" id="A0AAR5PWJ8"/>
<dbReference type="KEGG" id="dpa:109541070"/>
<dbReference type="Proteomes" id="UP000019118">
    <property type="component" value="Unassembled WGS sequence"/>
</dbReference>
<protein>
    <submittedName>
        <fullName evidence="2">Uncharacterized protein</fullName>
    </submittedName>
</protein>
<dbReference type="GeneID" id="109541070"/>
<evidence type="ECO:0000313" key="2">
    <source>
        <dbReference type="EnsemblMetazoa" id="XP_019765317.1"/>
    </source>
</evidence>
<reference evidence="2" key="2">
    <citation type="submission" date="2024-08" db="UniProtKB">
        <authorList>
            <consortium name="EnsemblMetazoa"/>
        </authorList>
    </citation>
    <scope>IDENTIFICATION</scope>
</reference>
<accession>A0AAR5PWJ8</accession>
<proteinExistence type="predicted"/>
<reference evidence="3" key="1">
    <citation type="journal article" date="2013" name="Genome Biol.">
        <title>Draft genome of the mountain pine beetle, Dendroctonus ponderosae Hopkins, a major forest pest.</title>
        <authorList>
            <person name="Keeling C.I."/>
            <person name="Yuen M.M."/>
            <person name="Liao N.Y."/>
            <person name="Docking T.R."/>
            <person name="Chan S.K."/>
            <person name="Taylor G.A."/>
            <person name="Palmquist D.L."/>
            <person name="Jackman S.D."/>
            <person name="Nguyen A."/>
            <person name="Li M."/>
            <person name="Henderson H."/>
            <person name="Janes J.K."/>
            <person name="Zhao Y."/>
            <person name="Pandoh P."/>
            <person name="Moore R."/>
            <person name="Sperling F.A."/>
            <person name="Huber D.P."/>
            <person name="Birol I."/>
            <person name="Jones S.J."/>
            <person name="Bohlmann J."/>
        </authorList>
    </citation>
    <scope>NUCLEOTIDE SEQUENCE</scope>
</reference>
<name>A0AAR5PWJ8_DENPD</name>
<organism evidence="2 3">
    <name type="scientific">Dendroctonus ponderosae</name>
    <name type="common">Mountain pine beetle</name>
    <dbReference type="NCBI Taxonomy" id="77166"/>
    <lineage>
        <taxon>Eukaryota</taxon>
        <taxon>Metazoa</taxon>
        <taxon>Ecdysozoa</taxon>
        <taxon>Arthropoda</taxon>
        <taxon>Hexapoda</taxon>
        <taxon>Insecta</taxon>
        <taxon>Pterygota</taxon>
        <taxon>Neoptera</taxon>
        <taxon>Endopterygota</taxon>
        <taxon>Coleoptera</taxon>
        <taxon>Polyphaga</taxon>
        <taxon>Cucujiformia</taxon>
        <taxon>Curculionidae</taxon>
        <taxon>Scolytinae</taxon>
        <taxon>Dendroctonus</taxon>
    </lineage>
</organism>
<keyword evidence="3" id="KW-1185">Reference proteome</keyword>
<dbReference type="EnsemblMetazoa" id="XM_019909758.1">
    <property type="protein sequence ID" value="XP_019765317.1"/>
    <property type="gene ID" value="LOC109541070"/>
</dbReference>
<evidence type="ECO:0000313" key="3">
    <source>
        <dbReference type="Proteomes" id="UP000019118"/>
    </source>
</evidence>